<name>A0A318Z055_9EURO</name>
<dbReference type="STRING" id="1450539.A0A318Z055"/>
<evidence type="ECO:0000313" key="3">
    <source>
        <dbReference type="EMBL" id="PYH40635.1"/>
    </source>
</evidence>
<feature type="region of interest" description="Disordered" evidence="2">
    <location>
        <begin position="195"/>
        <end position="219"/>
    </location>
</feature>
<feature type="compositionally biased region" description="Polar residues" evidence="2">
    <location>
        <begin position="249"/>
        <end position="265"/>
    </location>
</feature>
<evidence type="ECO:0000256" key="2">
    <source>
        <dbReference type="SAM" id="MobiDB-lite"/>
    </source>
</evidence>
<organism evidence="3 4">
    <name type="scientific">Aspergillus saccharolyticus JOP 1030-1</name>
    <dbReference type="NCBI Taxonomy" id="1450539"/>
    <lineage>
        <taxon>Eukaryota</taxon>
        <taxon>Fungi</taxon>
        <taxon>Dikarya</taxon>
        <taxon>Ascomycota</taxon>
        <taxon>Pezizomycotina</taxon>
        <taxon>Eurotiomycetes</taxon>
        <taxon>Eurotiomycetidae</taxon>
        <taxon>Eurotiales</taxon>
        <taxon>Aspergillaceae</taxon>
        <taxon>Aspergillus</taxon>
        <taxon>Aspergillus subgen. Circumdati</taxon>
    </lineage>
</organism>
<feature type="compositionally biased region" description="Basic and acidic residues" evidence="2">
    <location>
        <begin position="239"/>
        <end position="248"/>
    </location>
</feature>
<proteinExistence type="predicted"/>
<feature type="compositionally biased region" description="Polar residues" evidence="2">
    <location>
        <begin position="279"/>
        <end position="292"/>
    </location>
</feature>
<dbReference type="Proteomes" id="UP000248349">
    <property type="component" value="Unassembled WGS sequence"/>
</dbReference>
<keyword evidence="4" id="KW-1185">Reference proteome</keyword>
<dbReference type="OrthoDB" id="8064436at2759"/>
<dbReference type="PANTHER" id="PTHR42067">
    <property type="entry name" value="YALI0C15378P"/>
    <property type="match status" value="1"/>
</dbReference>
<feature type="coiled-coil region" evidence="1">
    <location>
        <begin position="130"/>
        <end position="164"/>
    </location>
</feature>
<dbReference type="PANTHER" id="PTHR42067:SF1">
    <property type="entry name" value="MITOTIC APPARATUS PROTEIN P62"/>
    <property type="match status" value="1"/>
</dbReference>
<evidence type="ECO:0000313" key="4">
    <source>
        <dbReference type="Proteomes" id="UP000248349"/>
    </source>
</evidence>
<feature type="region of interest" description="Disordered" evidence="2">
    <location>
        <begin position="239"/>
        <end position="348"/>
    </location>
</feature>
<sequence length="348" mass="39002">MLINSDQSSQIMRFPRSDKLDACVLMHIKYRGPSALDLDLIGTEGERPFTGAVRQSRLNSYRSKNYRGTEDEWTHILLHVLGQTNQFKKKKDLIQTLGSLSLSQNDEHAIHLYDWASTAIGRADYLAVHCATLQNRYRIAEQTIENLTTQLDELIVAKTRHEEQLMNNFMQLLNEKKLKIRKQQRVIVPAELAVEEESRGQDIVPGSTEQPATTGTRPDRTASIASFNAWSKHSGLENLHGERGERQGSSDAVSDTNNELPVTQRSSEENTDSSDNQDTEGMTNYGSRTRSFGSKEIHSPPTGKKQLVPPRGLPFAKTTGDTIVTTRPDQHQQREASSSAGETDDDEL</sequence>
<keyword evidence="1" id="KW-0175">Coiled coil</keyword>
<dbReference type="GeneID" id="37077793"/>
<dbReference type="SUPFAM" id="SSF58022">
    <property type="entry name" value="XRCC4, C-terminal oligomerization domain"/>
    <property type="match status" value="1"/>
</dbReference>
<accession>A0A318Z055</accession>
<feature type="compositionally biased region" description="Acidic residues" evidence="2">
    <location>
        <begin position="269"/>
        <end position="278"/>
    </location>
</feature>
<dbReference type="EMBL" id="KZ821280">
    <property type="protein sequence ID" value="PYH40635.1"/>
    <property type="molecule type" value="Genomic_DNA"/>
</dbReference>
<reference evidence="3 4" key="1">
    <citation type="submission" date="2016-12" db="EMBL/GenBank/DDBJ databases">
        <title>The genomes of Aspergillus section Nigri reveals drivers in fungal speciation.</title>
        <authorList>
            <consortium name="DOE Joint Genome Institute"/>
            <person name="Vesth T.C."/>
            <person name="Nybo J."/>
            <person name="Theobald S."/>
            <person name="Brandl J."/>
            <person name="Frisvad J.C."/>
            <person name="Nielsen K.F."/>
            <person name="Lyhne E.K."/>
            <person name="Kogle M.E."/>
            <person name="Kuo A."/>
            <person name="Riley R."/>
            <person name="Clum A."/>
            <person name="Nolan M."/>
            <person name="Lipzen A."/>
            <person name="Salamov A."/>
            <person name="Henrissat B."/>
            <person name="Wiebenga A."/>
            <person name="De Vries R.P."/>
            <person name="Grigoriev I.V."/>
            <person name="Mortensen U.H."/>
            <person name="Andersen M.R."/>
            <person name="Baker S.E."/>
        </authorList>
    </citation>
    <scope>NUCLEOTIDE SEQUENCE [LARGE SCALE GENOMIC DNA]</scope>
    <source>
        <strain evidence="3 4">JOP 1030-1</strain>
    </source>
</reference>
<dbReference type="RefSeq" id="XP_025426617.1">
    <property type="nucleotide sequence ID" value="XM_025576564.1"/>
</dbReference>
<dbReference type="AlphaFoldDB" id="A0A318Z055"/>
<evidence type="ECO:0000256" key="1">
    <source>
        <dbReference type="SAM" id="Coils"/>
    </source>
</evidence>
<gene>
    <name evidence="3" type="ORF">BP01DRAFT_369727</name>
</gene>
<dbReference type="Gene3D" id="1.20.5.370">
    <property type="match status" value="1"/>
</dbReference>
<feature type="compositionally biased region" description="Polar residues" evidence="2">
    <location>
        <begin position="207"/>
        <end position="216"/>
    </location>
</feature>
<protein>
    <submittedName>
        <fullName evidence="3">Uncharacterized protein</fullName>
    </submittedName>
</protein>
<dbReference type="InterPro" id="IPR014751">
    <property type="entry name" value="XRCC4-like_C"/>
</dbReference>